<reference evidence="8" key="2">
    <citation type="journal article" date="2019" name="Int. J. Syst. Evol. Microbiol.">
        <title>The Global Catalogue of Microorganisms (GCM) 10K type strain sequencing project: providing services to taxonomists for standard genome sequencing and annotation.</title>
        <authorList>
            <consortium name="The Broad Institute Genomics Platform"/>
            <consortium name="The Broad Institute Genome Sequencing Center for Infectious Disease"/>
            <person name="Wu L."/>
            <person name="Ma J."/>
        </authorList>
    </citation>
    <scope>NUCLEOTIDE SEQUENCE [LARGE SCALE GENOMIC DNA]</scope>
    <source>
        <strain evidence="8">CGMCC 1.15931</strain>
    </source>
</reference>
<dbReference type="AlphaFoldDB" id="A0A6I3T2I5"/>
<evidence type="ECO:0000256" key="3">
    <source>
        <dbReference type="RuleBase" id="RU361134"/>
    </source>
</evidence>
<dbReference type="OrthoDB" id="9800174at2"/>
<dbReference type="PRINTS" id="PR00110">
    <property type="entry name" value="ALPHAAMYLASE"/>
</dbReference>
<gene>
    <name evidence="5" type="ORF">GCM10011572_29560</name>
    <name evidence="6" type="ORF">GM672_20500</name>
</gene>
<dbReference type="EMBL" id="WNKZ01000072">
    <property type="protein sequence ID" value="MTV55115.1"/>
    <property type="molecule type" value="Genomic_DNA"/>
</dbReference>
<dbReference type="PANTHER" id="PTHR10357:SF209">
    <property type="entry name" value="PERIPLASMIC ALPHA-AMYLASE"/>
    <property type="match status" value="1"/>
</dbReference>
<dbReference type="Proteomes" id="UP000622638">
    <property type="component" value="Unassembled WGS sequence"/>
</dbReference>
<evidence type="ECO:0000313" key="7">
    <source>
        <dbReference type="Proteomes" id="UP000430634"/>
    </source>
</evidence>
<dbReference type="SUPFAM" id="SSF51445">
    <property type="entry name" value="(Trans)glycosidases"/>
    <property type="match status" value="1"/>
</dbReference>
<keyword evidence="3" id="KW-0119">Carbohydrate metabolism</keyword>
<organism evidence="6 7">
    <name type="scientific">Pseudoduganella buxea</name>
    <dbReference type="NCBI Taxonomy" id="1949069"/>
    <lineage>
        <taxon>Bacteria</taxon>
        <taxon>Pseudomonadati</taxon>
        <taxon>Pseudomonadota</taxon>
        <taxon>Betaproteobacteria</taxon>
        <taxon>Burkholderiales</taxon>
        <taxon>Oxalobacteraceae</taxon>
        <taxon>Telluria group</taxon>
        <taxon>Pseudoduganella</taxon>
    </lineage>
</organism>
<reference evidence="6 7" key="3">
    <citation type="submission" date="2019-11" db="EMBL/GenBank/DDBJ databases">
        <title>Type strains purchased from KCTC, JCM and DSMZ.</title>
        <authorList>
            <person name="Lu H."/>
        </authorList>
    </citation>
    <scope>NUCLEOTIDE SEQUENCE [LARGE SCALE GENOMIC DNA]</scope>
    <source>
        <strain evidence="6 7">KCTC 52429</strain>
    </source>
</reference>
<comment type="catalytic activity">
    <reaction evidence="3">
        <text>Endohydrolysis of (1-&gt;4)-alpha-D-glucosidic linkages in polysaccharides containing three or more (1-&gt;4)-alpha-linked D-glucose units.</text>
        <dbReference type="EC" id="3.2.1.1"/>
    </reaction>
</comment>
<dbReference type="PANTHER" id="PTHR10357">
    <property type="entry name" value="ALPHA-AMYLASE FAMILY MEMBER"/>
    <property type="match status" value="1"/>
</dbReference>
<keyword evidence="3" id="KW-0378">Hydrolase</keyword>
<dbReference type="GO" id="GO:0043169">
    <property type="term" value="F:cation binding"/>
    <property type="evidence" value="ECO:0007669"/>
    <property type="project" value="InterPro"/>
</dbReference>
<dbReference type="SMART" id="SM00642">
    <property type="entry name" value="Aamy"/>
    <property type="match status" value="1"/>
</dbReference>
<dbReference type="Proteomes" id="UP000430634">
    <property type="component" value="Unassembled WGS sequence"/>
</dbReference>
<protein>
    <recommendedName>
        <fullName evidence="3">Alpha-amylase</fullName>
        <ecNumber evidence="3">3.2.1.1</ecNumber>
    </recommendedName>
</protein>
<reference evidence="5" key="1">
    <citation type="journal article" date="2014" name="Int. J. Syst. Evol. Microbiol.">
        <title>Complete genome of a new Firmicutes species belonging to the dominant human colonic microbiota ('Ruminococcus bicirculans') reveals two chromosomes and a selective capacity to utilize plant glucans.</title>
        <authorList>
            <consortium name="NISC Comparative Sequencing Program"/>
            <person name="Wegmann U."/>
            <person name="Louis P."/>
            <person name="Goesmann A."/>
            <person name="Henrissat B."/>
            <person name="Duncan S.H."/>
            <person name="Flint H.J."/>
        </authorList>
    </citation>
    <scope>NUCLEOTIDE SEQUENCE</scope>
    <source>
        <strain evidence="5">CGMCC 1.15931</strain>
    </source>
</reference>
<evidence type="ECO:0000256" key="2">
    <source>
        <dbReference type="RuleBase" id="RU003615"/>
    </source>
</evidence>
<dbReference type="Pfam" id="PF00128">
    <property type="entry name" value="Alpha-amylase"/>
    <property type="match status" value="1"/>
</dbReference>
<comment type="caution">
    <text evidence="6">The sequence shown here is derived from an EMBL/GenBank/DDBJ whole genome shotgun (WGS) entry which is preliminary data.</text>
</comment>
<evidence type="ECO:0000313" key="5">
    <source>
        <dbReference type="EMBL" id="GGC05762.1"/>
    </source>
</evidence>
<dbReference type="Gene3D" id="3.20.20.80">
    <property type="entry name" value="Glycosidases"/>
    <property type="match status" value="1"/>
</dbReference>
<comment type="similarity">
    <text evidence="1 2">Belongs to the glycosyl hydrolase 13 family.</text>
</comment>
<evidence type="ECO:0000313" key="6">
    <source>
        <dbReference type="EMBL" id="MTV55115.1"/>
    </source>
</evidence>
<name>A0A6I3T2I5_9BURK</name>
<dbReference type="InterPro" id="IPR006046">
    <property type="entry name" value="Alpha_amylase"/>
</dbReference>
<evidence type="ECO:0000259" key="4">
    <source>
        <dbReference type="SMART" id="SM00642"/>
    </source>
</evidence>
<accession>A0A6I3T2I5</accession>
<dbReference type="InterPro" id="IPR017853">
    <property type="entry name" value="GH"/>
</dbReference>
<dbReference type="EC" id="3.2.1.1" evidence="3"/>
<dbReference type="InterPro" id="IPR006047">
    <property type="entry name" value="GH13_cat_dom"/>
</dbReference>
<evidence type="ECO:0000256" key="1">
    <source>
        <dbReference type="ARBA" id="ARBA00008061"/>
    </source>
</evidence>
<sequence>MVSAALSLLPENVLSRNPIVYFLLTDRFHAAGGAAWPVSTGENVGKFHGGNFSGITEKIHAGWFGALGVNAIWISAPYQQILGPATVDPFEHYAYHGYWPLDFTVPDARFGTGAEFGAMVDAAHAAGIRVVLDVVMSHPGYFDPPSLRATCADGALAEPAALRARWWGSDWVCMPGEGDTVPAPNAPTPPGHGLARFRTESEHHVTLPAFLAGKADSGAVHETATTVRGYLIGWLSAWVRTYGIDGFRCDSGKHVDLRTWRELKQACVTALADWKARHPAKRIDQAPFWMTGEVFGNGIARNDYHDSGFDSLINFSFQHEIATIFGDTDTGEDYPRSLALHRLDRLYARYATTLAAGHQVLSYLSSHDTVLCDQARTPYAAAALMLAPGGVQIFYGDESGRQHGPDTPVDPAQAARSDMNWATLDPARLAHWCRLGQFRSRHPAIATGVHTRLCVDPYVFSRTLPDSGDAVLVVLCHVGALDLLVESVFEEGTRLRDADGERHYTVCGGRVQVDIDGILLLERA</sequence>
<keyword evidence="3" id="KW-0326">Glycosidase</keyword>
<dbReference type="GO" id="GO:0004556">
    <property type="term" value="F:alpha-amylase activity"/>
    <property type="evidence" value="ECO:0007669"/>
    <property type="project" value="UniProtKB-UniRule"/>
</dbReference>
<evidence type="ECO:0000313" key="8">
    <source>
        <dbReference type="Proteomes" id="UP000622638"/>
    </source>
</evidence>
<feature type="domain" description="Glycosyl hydrolase family 13 catalytic" evidence="4">
    <location>
        <begin position="22"/>
        <end position="428"/>
    </location>
</feature>
<dbReference type="GO" id="GO:0005975">
    <property type="term" value="P:carbohydrate metabolic process"/>
    <property type="evidence" value="ECO:0007669"/>
    <property type="project" value="InterPro"/>
</dbReference>
<reference evidence="5" key="4">
    <citation type="submission" date="2024-05" db="EMBL/GenBank/DDBJ databases">
        <authorList>
            <person name="Sun Q."/>
            <person name="Zhou Y."/>
        </authorList>
    </citation>
    <scope>NUCLEOTIDE SEQUENCE</scope>
    <source>
        <strain evidence="5">CGMCC 1.15931</strain>
    </source>
</reference>
<proteinExistence type="inferred from homology"/>
<keyword evidence="8" id="KW-1185">Reference proteome</keyword>
<dbReference type="EMBL" id="BMKG01000011">
    <property type="protein sequence ID" value="GGC05762.1"/>
    <property type="molecule type" value="Genomic_DNA"/>
</dbReference>